<name>A0A316X1Z6_9FLAO</name>
<feature type="transmembrane region" description="Helical" evidence="5">
    <location>
        <begin position="55"/>
        <end position="80"/>
    </location>
</feature>
<dbReference type="GO" id="GO:0016020">
    <property type="term" value="C:membrane"/>
    <property type="evidence" value="ECO:0007669"/>
    <property type="project" value="UniProtKB-SubCell"/>
</dbReference>
<organism evidence="7 8">
    <name type="scientific">Chryseobacterium oncorhynchi</name>
    <dbReference type="NCBI Taxonomy" id="741074"/>
    <lineage>
        <taxon>Bacteria</taxon>
        <taxon>Pseudomonadati</taxon>
        <taxon>Bacteroidota</taxon>
        <taxon>Flavobacteriia</taxon>
        <taxon>Flavobacteriales</taxon>
        <taxon>Weeksellaceae</taxon>
        <taxon>Chryseobacterium group</taxon>
        <taxon>Chryseobacterium</taxon>
    </lineage>
</organism>
<dbReference type="Pfam" id="PF05154">
    <property type="entry name" value="TM2"/>
    <property type="match status" value="1"/>
</dbReference>
<keyword evidence="4 5" id="KW-0472">Membrane</keyword>
<feature type="transmembrane region" description="Helical" evidence="5">
    <location>
        <begin position="31"/>
        <end position="49"/>
    </location>
</feature>
<keyword evidence="8" id="KW-1185">Reference proteome</keyword>
<evidence type="ECO:0000256" key="5">
    <source>
        <dbReference type="SAM" id="Phobius"/>
    </source>
</evidence>
<dbReference type="PANTHER" id="PTHR21016">
    <property type="entry name" value="BETA-AMYLOID BINDING PROTEIN-RELATED"/>
    <property type="match status" value="1"/>
</dbReference>
<evidence type="ECO:0000313" key="7">
    <source>
        <dbReference type="EMBL" id="PWN64890.1"/>
    </source>
</evidence>
<accession>A0A316X1Z6</accession>
<dbReference type="InterPro" id="IPR007829">
    <property type="entry name" value="TM2"/>
</dbReference>
<dbReference type="AlphaFoldDB" id="A0A316X1Z6"/>
<keyword evidence="2 5" id="KW-0812">Transmembrane</keyword>
<dbReference type="OrthoDB" id="9816361at2"/>
<sequence>MSLEEINILKAKKEESKDIYVKAKSRKDKNIASLLSFFLGGLGIHRFYLGQTLLGFIYLIFSWTFIPTFIALIDFFIFIFMSQNKFDLKYNH</sequence>
<dbReference type="InterPro" id="IPR050932">
    <property type="entry name" value="TM2D1-3-like"/>
</dbReference>
<comment type="caution">
    <text evidence="7">The sequence shown here is derived from an EMBL/GenBank/DDBJ whole genome shotgun (WGS) entry which is preliminary data.</text>
</comment>
<keyword evidence="3 5" id="KW-1133">Transmembrane helix</keyword>
<reference evidence="7" key="1">
    <citation type="submission" date="2018-04" db="EMBL/GenBank/DDBJ databases">
        <title>Draft Genome Sequences of Chryseobacterium lactis NCTC11390T isolated from milk, Chryseobacterium oncorhynchi 701B-08T from rainbow trout, and Chryseobacterium viscerum 687B-08T from diseased fish.</title>
        <authorList>
            <person name="Jeong J.-J."/>
            <person name="Lee Y.J."/>
            <person name="Pathiraja D."/>
            <person name="Park B."/>
            <person name="Choi I.-G."/>
            <person name="Kim K.D."/>
        </authorList>
    </citation>
    <scope>NUCLEOTIDE SEQUENCE [LARGE SCALE GENOMIC DNA]</scope>
    <source>
        <strain evidence="7">701B-08</strain>
    </source>
</reference>
<evidence type="ECO:0000256" key="4">
    <source>
        <dbReference type="ARBA" id="ARBA00023136"/>
    </source>
</evidence>
<dbReference type="Proteomes" id="UP000236182">
    <property type="component" value="Unassembled WGS sequence"/>
</dbReference>
<proteinExistence type="predicted"/>
<evidence type="ECO:0000256" key="2">
    <source>
        <dbReference type="ARBA" id="ARBA00022692"/>
    </source>
</evidence>
<evidence type="ECO:0000313" key="8">
    <source>
        <dbReference type="Proteomes" id="UP000236182"/>
    </source>
</evidence>
<evidence type="ECO:0000256" key="1">
    <source>
        <dbReference type="ARBA" id="ARBA00004141"/>
    </source>
</evidence>
<gene>
    <name evidence="7" type="ORF">C1638_010335</name>
</gene>
<dbReference type="PANTHER" id="PTHR21016:SF25">
    <property type="entry name" value="TM2 DOMAIN-CONTAINING PROTEIN DDB_G0277895-RELATED"/>
    <property type="match status" value="1"/>
</dbReference>
<evidence type="ECO:0000259" key="6">
    <source>
        <dbReference type="Pfam" id="PF05154"/>
    </source>
</evidence>
<comment type="subcellular location">
    <subcellularLocation>
        <location evidence="1">Membrane</location>
        <topology evidence="1">Multi-pass membrane protein</topology>
    </subcellularLocation>
</comment>
<protein>
    <recommendedName>
        <fullName evidence="6">TM2 domain-containing protein</fullName>
    </recommendedName>
</protein>
<feature type="domain" description="TM2" evidence="6">
    <location>
        <begin position="26"/>
        <end position="76"/>
    </location>
</feature>
<evidence type="ECO:0000256" key="3">
    <source>
        <dbReference type="ARBA" id="ARBA00022989"/>
    </source>
</evidence>
<dbReference type="EMBL" id="PPEI02000003">
    <property type="protein sequence ID" value="PWN64890.1"/>
    <property type="molecule type" value="Genomic_DNA"/>
</dbReference>